<dbReference type="EC" id="2.3.-.-" evidence="4"/>
<evidence type="ECO:0000259" key="3">
    <source>
        <dbReference type="PROSITE" id="PS51186"/>
    </source>
</evidence>
<organism evidence="4 5">
    <name type="scientific">Phenylobacterium conjunctum</name>
    <dbReference type="NCBI Taxonomy" id="1298959"/>
    <lineage>
        <taxon>Bacteria</taxon>
        <taxon>Pseudomonadati</taxon>
        <taxon>Pseudomonadota</taxon>
        <taxon>Alphaproteobacteria</taxon>
        <taxon>Caulobacterales</taxon>
        <taxon>Caulobacteraceae</taxon>
        <taxon>Phenylobacterium</taxon>
    </lineage>
</organism>
<dbReference type="InterPro" id="IPR000182">
    <property type="entry name" value="GNAT_dom"/>
</dbReference>
<dbReference type="SUPFAM" id="SSF55729">
    <property type="entry name" value="Acyl-CoA N-acyltransferases (Nat)"/>
    <property type="match status" value="1"/>
</dbReference>
<proteinExistence type="predicted"/>
<keyword evidence="5" id="KW-1185">Reference proteome</keyword>
<dbReference type="Gene3D" id="3.40.630.30">
    <property type="match status" value="1"/>
</dbReference>
<keyword evidence="1 4" id="KW-0808">Transferase</keyword>
<reference evidence="5" key="1">
    <citation type="journal article" date="2019" name="Int. J. Syst. Evol. Microbiol.">
        <title>The Global Catalogue of Microorganisms (GCM) 10K type strain sequencing project: providing services to taxonomists for standard genome sequencing and annotation.</title>
        <authorList>
            <consortium name="The Broad Institute Genomics Platform"/>
            <consortium name="The Broad Institute Genome Sequencing Center for Infectious Disease"/>
            <person name="Wu L."/>
            <person name="Ma J."/>
        </authorList>
    </citation>
    <scope>NUCLEOTIDE SEQUENCE [LARGE SCALE GENOMIC DNA]</scope>
    <source>
        <strain evidence="5">CCUG 55074</strain>
    </source>
</reference>
<dbReference type="InterPro" id="IPR016181">
    <property type="entry name" value="Acyl_CoA_acyltransferase"/>
</dbReference>
<dbReference type="PANTHER" id="PTHR43800:SF1">
    <property type="entry name" value="PEPTIDYL-LYSINE N-ACETYLTRANSFERASE YJAB"/>
    <property type="match status" value="1"/>
</dbReference>
<name>A0ABW3SWN4_9CAUL</name>
<evidence type="ECO:0000256" key="2">
    <source>
        <dbReference type="ARBA" id="ARBA00023315"/>
    </source>
</evidence>
<dbReference type="Pfam" id="PF13508">
    <property type="entry name" value="Acetyltransf_7"/>
    <property type="match status" value="1"/>
</dbReference>
<comment type="caution">
    <text evidence="4">The sequence shown here is derived from an EMBL/GenBank/DDBJ whole genome shotgun (WGS) entry which is preliminary data.</text>
</comment>
<dbReference type="Proteomes" id="UP001597216">
    <property type="component" value="Unassembled WGS sequence"/>
</dbReference>
<dbReference type="RefSeq" id="WP_377352194.1">
    <property type="nucleotide sequence ID" value="NZ_JBHTLQ010000003.1"/>
</dbReference>
<evidence type="ECO:0000313" key="4">
    <source>
        <dbReference type="EMBL" id="MFD1189334.1"/>
    </source>
</evidence>
<evidence type="ECO:0000256" key="1">
    <source>
        <dbReference type="ARBA" id="ARBA00022679"/>
    </source>
</evidence>
<dbReference type="CDD" id="cd04301">
    <property type="entry name" value="NAT_SF"/>
    <property type="match status" value="1"/>
</dbReference>
<protein>
    <submittedName>
        <fullName evidence="4">GNAT family N-acetyltransferase</fullName>
        <ecNumber evidence="4">2.3.-.-</ecNumber>
    </submittedName>
</protein>
<dbReference type="PROSITE" id="PS51186">
    <property type="entry name" value="GNAT"/>
    <property type="match status" value="1"/>
</dbReference>
<evidence type="ECO:0000313" key="5">
    <source>
        <dbReference type="Proteomes" id="UP001597216"/>
    </source>
</evidence>
<dbReference type="GO" id="GO:0016746">
    <property type="term" value="F:acyltransferase activity"/>
    <property type="evidence" value="ECO:0007669"/>
    <property type="project" value="UniProtKB-KW"/>
</dbReference>
<feature type="domain" description="N-acetyltransferase" evidence="3">
    <location>
        <begin position="1"/>
        <end position="151"/>
    </location>
</feature>
<sequence>MILRPAREEDIPHLPAIERSAGQAFRGTPQARIADDGVTEADAYPSLIEAGLVWVAELEGAPRGFIQAGPAVDDLHVWELSVHADWQKRGLGAALVLDAVARGRSAGLSGSTLTTFRSIPWNAPFYARLGYRILEAPDNRLSSILAGEAARGLSDRCAMRLDFRDTA</sequence>
<keyword evidence="2 4" id="KW-0012">Acyltransferase</keyword>
<dbReference type="PANTHER" id="PTHR43800">
    <property type="entry name" value="PEPTIDYL-LYSINE N-ACETYLTRANSFERASE YJAB"/>
    <property type="match status" value="1"/>
</dbReference>
<gene>
    <name evidence="4" type="ORF">ACFQ27_01970</name>
</gene>
<accession>A0ABW3SWN4</accession>
<dbReference type="EMBL" id="JBHTLQ010000003">
    <property type="protein sequence ID" value="MFD1189334.1"/>
    <property type="molecule type" value="Genomic_DNA"/>
</dbReference>